<keyword evidence="2 3" id="KW-0378">Hydrolase</keyword>
<protein>
    <recommendedName>
        <fullName evidence="3 4">Formyltetrahydrofolate deformylase</fullName>
        <ecNumber evidence="3 4">3.5.1.10</ecNumber>
    </recommendedName>
    <alternativeName>
        <fullName evidence="3">Formyl-FH(4) hydrolase</fullName>
    </alternativeName>
</protein>
<dbReference type="NCBIfam" id="TIGR00655">
    <property type="entry name" value="PurU"/>
    <property type="match status" value="1"/>
</dbReference>
<evidence type="ECO:0000256" key="4">
    <source>
        <dbReference type="NCBIfam" id="TIGR00655"/>
    </source>
</evidence>
<dbReference type="InterPro" id="IPR041729">
    <property type="entry name" value="Formyl-FH4-Hydrolase_C"/>
</dbReference>
<dbReference type="EC" id="3.5.1.10" evidence="3 4"/>
<dbReference type="InterPro" id="IPR036477">
    <property type="entry name" value="Formyl_transf_N_sf"/>
</dbReference>
<dbReference type="InterPro" id="IPR002912">
    <property type="entry name" value="ACT_dom"/>
</dbReference>
<feature type="active site" evidence="3">
    <location>
        <position position="227"/>
    </location>
</feature>
<dbReference type="SUPFAM" id="SSF53328">
    <property type="entry name" value="Formyltransferase"/>
    <property type="match status" value="1"/>
</dbReference>
<keyword evidence="1 3" id="KW-0554">One-carbon metabolism</keyword>
<dbReference type="InterPro" id="IPR002376">
    <property type="entry name" value="Formyl_transf_N"/>
</dbReference>
<comment type="caution">
    <text evidence="6">The sequence shown here is derived from an EMBL/GenBank/DDBJ whole genome shotgun (WGS) entry which is preliminary data.</text>
</comment>
<dbReference type="NCBIfam" id="NF004684">
    <property type="entry name" value="PRK06027.1"/>
    <property type="match status" value="1"/>
</dbReference>
<dbReference type="UniPathway" id="UPA00074">
    <property type="reaction ID" value="UER00170"/>
</dbReference>
<comment type="similarity">
    <text evidence="3">Belongs to the PurU family.</text>
</comment>
<dbReference type="GO" id="GO:0008864">
    <property type="term" value="F:formyltetrahydrofolate deformylase activity"/>
    <property type="evidence" value="ECO:0007669"/>
    <property type="project" value="UniProtKB-UniRule"/>
</dbReference>
<dbReference type="InterPro" id="IPR045865">
    <property type="entry name" value="ACT-like_dom_sf"/>
</dbReference>
<dbReference type="CDD" id="cd08648">
    <property type="entry name" value="FMT_core_Formyl-FH4-Hydrolase_C"/>
    <property type="match status" value="1"/>
</dbReference>
<dbReference type="SUPFAM" id="SSF55021">
    <property type="entry name" value="ACT-like"/>
    <property type="match status" value="1"/>
</dbReference>
<dbReference type="EMBL" id="QHJQ01000002">
    <property type="protein sequence ID" value="PXA04990.1"/>
    <property type="molecule type" value="Genomic_DNA"/>
</dbReference>
<dbReference type="PANTHER" id="PTHR42706">
    <property type="entry name" value="FORMYLTETRAHYDROFOLATE DEFORMYLASE"/>
    <property type="match status" value="1"/>
</dbReference>
<dbReference type="PANTHER" id="PTHR42706:SF1">
    <property type="entry name" value="FORMYLTETRAHYDROFOLATE DEFORMYLASE 2, MITOCHONDRIAL"/>
    <property type="match status" value="1"/>
</dbReference>
<dbReference type="InParanoid" id="A0A317ZHP7"/>
<dbReference type="PROSITE" id="PS51671">
    <property type="entry name" value="ACT"/>
    <property type="match status" value="1"/>
</dbReference>
<dbReference type="HAMAP" id="MF_01927">
    <property type="entry name" value="PurU"/>
    <property type="match status" value="1"/>
</dbReference>
<dbReference type="AlphaFoldDB" id="A0A317ZHP7"/>
<dbReference type="FunCoup" id="A0A317ZHP7">
    <property type="interactions" value="294"/>
</dbReference>
<name>A0A317ZHP7_9BACT</name>
<dbReference type="GO" id="GO:0006730">
    <property type="term" value="P:one-carbon metabolic process"/>
    <property type="evidence" value="ECO:0007669"/>
    <property type="project" value="UniProtKB-KW"/>
</dbReference>
<dbReference type="OrthoDB" id="9806170at2"/>
<gene>
    <name evidence="3 6" type="primary">purU</name>
    <name evidence="6" type="ORF">DDZ13_03220</name>
</gene>
<sequence length="283" mass="31832">MKAPTIIALLYGPDQPGLVSRVSSWIFLRGSNIHHADQHKDLEANIFFQRVEWAPSGQIEEEAAAFKKFANEELGMEVKVALSTDRPKVALFVSKTEHCFHDAILRFRAGEMAGELGCIISNHEILRGDTESYGLPYYCVPTSKETKAAAETEQLRIIREHGCELVVMARYMQVLSDDFLKEVACPVINIHHSFLPAFAGGKPYHQAHSRGVKLIGATAHYATADLDEGPIIHQDVTRINHRNAIQDLIRKGRDLEKTVFAHAIRLHLDNRILIYNNKTVVFD</sequence>
<comment type="pathway">
    <text evidence="3">Purine metabolism; IMP biosynthesis via de novo pathway; formate from 10-formyl-5,6,7,8-tetrahydrofolate: step 1/1.</text>
</comment>
<dbReference type="PIRSF" id="PIRSF036480">
    <property type="entry name" value="FormyFH4_hydr"/>
    <property type="match status" value="1"/>
</dbReference>
<dbReference type="InterPro" id="IPR044074">
    <property type="entry name" value="PurU_ACT"/>
</dbReference>
<organism evidence="6 7">
    <name type="scientific">Coraliomargarita sinensis</name>
    <dbReference type="NCBI Taxonomy" id="2174842"/>
    <lineage>
        <taxon>Bacteria</taxon>
        <taxon>Pseudomonadati</taxon>
        <taxon>Verrucomicrobiota</taxon>
        <taxon>Opitutia</taxon>
        <taxon>Puniceicoccales</taxon>
        <taxon>Coraliomargaritaceae</taxon>
        <taxon>Coraliomargarita</taxon>
    </lineage>
</organism>
<dbReference type="PRINTS" id="PR01575">
    <property type="entry name" value="FFH4HYDRLASE"/>
</dbReference>
<dbReference type="Proteomes" id="UP000247099">
    <property type="component" value="Unassembled WGS sequence"/>
</dbReference>
<accession>A0A317ZHP7</accession>
<evidence type="ECO:0000256" key="2">
    <source>
        <dbReference type="ARBA" id="ARBA00022801"/>
    </source>
</evidence>
<dbReference type="GO" id="GO:0006189">
    <property type="term" value="P:'de novo' IMP biosynthetic process"/>
    <property type="evidence" value="ECO:0007669"/>
    <property type="project" value="UniProtKB-UniRule"/>
</dbReference>
<dbReference type="Pfam" id="PF00551">
    <property type="entry name" value="Formyl_trans_N"/>
    <property type="match status" value="1"/>
</dbReference>
<reference evidence="6 7" key="1">
    <citation type="submission" date="2018-05" db="EMBL/GenBank/DDBJ databases">
        <title>Coraliomargarita sinensis sp. nov., isolated from a marine solar saltern.</title>
        <authorList>
            <person name="Zhou L.Y."/>
        </authorList>
    </citation>
    <scope>NUCLEOTIDE SEQUENCE [LARGE SCALE GENOMIC DNA]</scope>
    <source>
        <strain evidence="6 7">WN38</strain>
    </source>
</reference>
<comment type="function">
    <text evidence="3">Catalyzes the hydrolysis of 10-formyltetrahydrofolate (formyl-FH4) to formate and tetrahydrofolate (FH4).</text>
</comment>
<evidence type="ECO:0000256" key="1">
    <source>
        <dbReference type="ARBA" id="ARBA00022563"/>
    </source>
</evidence>
<dbReference type="CDD" id="cd04875">
    <property type="entry name" value="ACT_F4HF-DF"/>
    <property type="match status" value="1"/>
</dbReference>
<evidence type="ECO:0000259" key="5">
    <source>
        <dbReference type="PROSITE" id="PS51671"/>
    </source>
</evidence>
<evidence type="ECO:0000256" key="3">
    <source>
        <dbReference type="HAMAP-Rule" id="MF_01927"/>
    </source>
</evidence>
<evidence type="ECO:0000313" key="7">
    <source>
        <dbReference type="Proteomes" id="UP000247099"/>
    </source>
</evidence>
<dbReference type="Gene3D" id="3.30.70.260">
    <property type="match status" value="1"/>
</dbReference>
<keyword evidence="3" id="KW-0658">Purine biosynthesis</keyword>
<dbReference type="RefSeq" id="WP_110129991.1">
    <property type="nucleotide sequence ID" value="NZ_QHJQ01000002.1"/>
</dbReference>
<dbReference type="InterPro" id="IPR004810">
    <property type="entry name" value="PurU"/>
</dbReference>
<proteinExistence type="inferred from homology"/>
<keyword evidence="7" id="KW-1185">Reference proteome</keyword>
<evidence type="ECO:0000313" key="6">
    <source>
        <dbReference type="EMBL" id="PXA04990.1"/>
    </source>
</evidence>
<feature type="domain" description="ACT" evidence="5">
    <location>
        <begin position="7"/>
        <end position="85"/>
    </location>
</feature>
<dbReference type="Gene3D" id="3.40.50.170">
    <property type="entry name" value="Formyl transferase, N-terminal domain"/>
    <property type="match status" value="1"/>
</dbReference>
<comment type="catalytic activity">
    <reaction evidence="3">
        <text>(6R)-10-formyltetrahydrofolate + H2O = (6S)-5,6,7,8-tetrahydrofolate + formate + H(+)</text>
        <dbReference type="Rhea" id="RHEA:19833"/>
        <dbReference type="ChEBI" id="CHEBI:15377"/>
        <dbReference type="ChEBI" id="CHEBI:15378"/>
        <dbReference type="ChEBI" id="CHEBI:15740"/>
        <dbReference type="ChEBI" id="CHEBI:57453"/>
        <dbReference type="ChEBI" id="CHEBI:195366"/>
        <dbReference type="EC" id="3.5.1.10"/>
    </reaction>
</comment>